<evidence type="ECO:0000256" key="2">
    <source>
        <dbReference type="ARBA" id="ARBA00022741"/>
    </source>
</evidence>
<dbReference type="InterPro" id="IPR000719">
    <property type="entry name" value="Prot_kinase_dom"/>
</dbReference>
<evidence type="ECO:0000259" key="12">
    <source>
        <dbReference type="PROSITE" id="PS50011"/>
    </source>
</evidence>
<comment type="similarity">
    <text evidence="9">Belongs to the protein kinase superfamily. Tyr protein kinase family.</text>
</comment>
<dbReference type="PROSITE" id="PS00107">
    <property type="entry name" value="PROTEIN_KINASE_ATP"/>
    <property type="match status" value="1"/>
</dbReference>
<evidence type="ECO:0000256" key="10">
    <source>
        <dbReference type="SAM" id="MobiDB-lite"/>
    </source>
</evidence>
<accession>A0AA36CYC1</accession>
<dbReference type="PRINTS" id="PR00109">
    <property type="entry name" value="TYRKINASE"/>
</dbReference>
<feature type="non-terminal residue" evidence="13">
    <location>
        <position position="599"/>
    </location>
</feature>
<evidence type="ECO:0000313" key="13">
    <source>
        <dbReference type="EMBL" id="CAJ0577619.1"/>
    </source>
</evidence>
<feature type="region of interest" description="Disordered" evidence="10">
    <location>
        <begin position="1"/>
        <end position="20"/>
    </location>
</feature>
<dbReference type="InterPro" id="IPR011009">
    <property type="entry name" value="Kinase-like_dom_sf"/>
</dbReference>
<keyword evidence="3 9" id="KW-0418">Kinase</keyword>
<comment type="catalytic activity">
    <reaction evidence="6 9">
        <text>L-tyrosyl-[protein] + ATP = O-phospho-L-tyrosyl-[protein] + ADP + H(+)</text>
        <dbReference type="Rhea" id="RHEA:10596"/>
        <dbReference type="Rhea" id="RHEA-COMP:10136"/>
        <dbReference type="Rhea" id="RHEA-COMP:20101"/>
        <dbReference type="ChEBI" id="CHEBI:15378"/>
        <dbReference type="ChEBI" id="CHEBI:30616"/>
        <dbReference type="ChEBI" id="CHEBI:46858"/>
        <dbReference type="ChEBI" id="CHEBI:61978"/>
        <dbReference type="ChEBI" id="CHEBI:456216"/>
        <dbReference type="EC" id="2.7.10.2"/>
    </reaction>
</comment>
<feature type="compositionally biased region" description="Polar residues" evidence="10">
    <location>
        <begin position="1"/>
        <end position="15"/>
    </location>
</feature>
<dbReference type="SUPFAM" id="SSF56112">
    <property type="entry name" value="Protein kinase-like (PK-like)"/>
    <property type="match status" value="1"/>
</dbReference>
<keyword evidence="4 8" id="KW-0067">ATP-binding</keyword>
<keyword evidence="14" id="KW-1185">Reference proteome</keyword>
<organism evidence="13 14">
    <name type="scientific">Mesorhabditis spiculigera</name>
    <dbReference type="NCBI Taxonomy" id="96644"/>
    <lineage>
        <taxon>Eukaryota</taxon>
        <taxon>Metazoa</taxon>
        <taxon>Ecdysozoa</taxon>
        <taxon>Nematoda</taxon>
        <taxon>Chromadorea</taxon>
        <taxon>Rhabditida</taxon>
        <taxon>Rhabditina</taxon>
        <taxon>Rhabditomorpha</taxon>
        <taxon>Rhabditoidea</taxon>
        <taxon>Rhabditidae</taxon>
        <taxon>Mesorhabditinae</taxon>
        <taxon>Mesorhabditis</taxon>
    </lineage>
</organism>
<comment type="caution">
    <text evidence="13">The sequence shown here is derived from an EMBL/GenBank/DDBJ whole genome shotgun (WGS) entry which is preliminary data.</text>
</comment>
<dbReference type="Gene3D" id="1.10.510.10">
    <property type="entry name" value="Transferase(Phosphotransferase) domain 1"/>
    <property type="match status" value="1"/>
</dbReference>
<dbReference type="PANTHER" id="PTHR24418">
    <property type="entry name" value="TYROSINE-PROTEIN KINASE"/>
    <property type="match status" value="1"/>
</dbReference>
<dbReference type="GO" id="GO:0004715">
    <property type="term" value="F:non-membrane spanning protein tyrosine kinase activity"/>
    <property type="evidence" value="ECO:0007669"/>
    <property type="project" value="UniProtKB-EC"/>
</dbReference>
<dbReference type="InterPro" id="IPR008266">
    <property type="entry name" value="Tyr_kinase_AS"/>
</dbReference>
<dbReference type="PROSITE" id="PS00109">
    <property type="entry name" value="PROTEIN_KINASE_TYR"/>
    <property type="match status" value="1"/>
</dbReference>
<dbReference type="PROSITE" id="PS50001">
    <property type="entry name" value="SH2"/>
    <property type="match status" value="1"/>
</dbReference>
<name>A0AA36CYC1_9BILA</name>
<dbReference type="Proteomes" id="UP001177023">
    <property type="component" value="Unassembled WGS sequence"/>
</dbReference>
<feature type="domain" description="SH2" evidence="11">
    <location>
        <begin position="157"/>
        <end position="285"/>
    </location>
</feature>
<keyword evidence="7" id="KW-0727">SH2 domain</keyword>
<dbReference type="InterPro" id="IPR050198">
    <property type="entry name" value="Non-receptor_tyrosine_kinases"/>
</dbReference>
<dbReference type="InterPro" id="IPR000980">
    <property type="entry name" value="SH2"/>
</dbReference>
<evidence type="ECO:0000256" key="6">
    <source>
        <dbReference type="ARBA" id="ARBA00051245"/>
    </source>
</evidence>
<evidence type="ECO:0000313" key="14">
    <source>
        <dbReference type="Proteomes" id="UP001177023"/>
    </source>
</evidence>
<dbReference type="InterPro" id="IPR017441">
    <property type="entry name" value="Protein_kinase_ATP_BS"/>
</dbReference>
<dbReference type="AlphaFoldDB" id="A0AA36CYC1"/>
<feature type="domain" description="Protein kinase" evidence="12">
    <location>
        <begin position="297"/>
        <end position="559"/>
    </location>
</feature>
<reference evidence="13" key="1">
    <citation type="submission" date="2023-06" db="EMBL/GenBank/DDBJ databases">
        <authorList>
            <person name="Delattre M."/>
        </authorList>
    </citation>
    <scope>NUCLEOTIDE SEQUENCE</scope>
    <source>
        <strain evidence="13">AF72</strain>
    </source>
</reference>
<gene>
    <name evidence="13" type="ORF">MSPICULIGERA_LOCUS15889</name>
</gene>
<dbReference type="EC" id="2.7.10.2" evidence="9"/>
<dbReference type="Pfam" id="PF07714">
    <property type="entry name" value="PK_Tyr_Ser-Thr"/>
    <property type="match status" value="1"/>
</dbReference>
<protein>
    <recommendedName>
        <fullName evidence="9">Tyrosine-protein kinase</fullName>
        <ecNumber evidence="9">2.7.10.2</ecNumber>
    </recommendedName>
</protein>
<dbReference type="SMART" id="SM00252">
    <property type="entry name" value="SH2"/>
    <property type="match status" value="1"/>
</dbReference>
<dbReference type="SUPFAM" id="SSF55550">
    <property type="entry name" value="SH2 domain"/>
    <property type="match status" value="1"/>
</dbReference>
<keyword evidence="1 9" id="KW-0808">Transferase</keyword>
<evidence type="ECO:0000256" key="9">
    <source>
        <dbReference type="RuleBase" id="RU362096"/>
    </source>
</evidence>
<evidence type="ECO:0000259" key="11">
    <source>
        <dbReference type="PROSITE" id="PS50001"/>
    </source>
</evidence>
<evidence type="ECO:0000256" key="7">
    <source>
        <dbReference type="PROSITE-ProRule" id="PRU00191"/>
    </source>
</evidence>
<dbReference type="SMART" id="SM00219">
    <property type="entry name" value="TyrKc"/>
    <property type="match status" value="1"/>
</dbReference>
<evidence type="ECO:0000256" key="5">
    <source>
        <dbReference type="ARBA" id="ARBA00023137"/>
    </source>
</evidence>
<evidence type="ECO:0000256" key="8">
    <source>
        <dbReference type="PROSITE-ProRule" id="PRU10141"/>
    </source>
</evidence>
<dbReference type="GO" id="GO:0005524">
    <property type="term" value="F:ATP binding"/>
    <property type="evidence" value="ECO:0007669"/>
    <property type="project" value="UniProtKB-UniRule"/>
</dbReference>
<evidence type="ECO:0000256" key="4">
    <source>
        <dbReference type="ARBA" id="ARBA00022840"/>
    </source>
</evidence>
<proteinExistence type="inferred from homology"/>
<dbReference type="PROSITE" id="PS50011">
    <property type="entry name" value="PROTEIN_KINASE_DOM"/>
    <property type="match status" value="1"/>
</dbReference>
<dbReference type="InterPro" id="IPR036860">
    <property type="entry name" value="SH2_dom_sf"/>
</dbReference>
<dbReference type="CDD" id="cd00192">
    <property type="entry name" value="PTKc"/>
    <property type="match status" value="1"/>
</dbReference>
<evidence type="ECO:0000256" key="1">
    <source>
        <dbReference type="ARBA" id="ARBA00022679"/>
    </source>
</evidence>
<evidence type="ECO:0000256" key="3">
    <source>
        <dbReference type="ARBA" id="ARBA00022777"/>
    </source>
</evidence>
<dbReference type="Pfam" id="PF00017">
    <property type="entry name" value="SH2"/>
    <property type="match status" value="1"/>
</dbReference>
<feature type="binding site" evidence="8">
    <location>
        <position position="330"/>
    </location>
    <ligand>
        <name>ATP</name>
        <dbReference type="ChEBI" id="CHEBI:30616"/>
    </ligand>
</feature>
<dbReference type="Gene3D" id="3.30.200.20">
    <property type="entry name" value="Phosphorylase Kinase, domain 1"/>
    <property type="match status" value="1"/>
</dbReference>
<dbReference type="InterPro" id="IPR020635">
    <property type="entry name" value="Tyr_kinase_cat_dom"/>
</dbReference>
<keyword evidence="2 8" id="KW-0547">Nucleotide-binding</keyword>
<keyword evidence="5 9" id="KW-0829">Tyrosine-protein kinase</keyword>
<dbReference type="EMBL" id="CATQJA010002651">
    <property type="protein sequence ID" value="CAJ0577619.1"/>
    <property type="molecule type" value="Genomic_DNA"/>
</dbReference>
<dbReference type="InterPro" id="IPR001245">
    <property type="entry name" value="Ser-Thr/Tyr_kinase_cat_dom"/>
</dbReference>
<sequence length="599" mass="67336">MLESDNNAINVTPDGSPNGKCPAGFRRANELPPTPDGQYVTAPGEVVYHAARYQRLEDDQQPGPAMAEGKLEQLVAPANPTIMNSLERSGGQEPRSSQMIILGKVEHEAEERTQSDTALDDLLTGQLMADNRTKIQVPRSPEFFYPKDQLPLEQQDYYHGYMNREDSEKIVSARGRGRFLVRRVNLVSGDHCYVLSVSDSASNISQMAPPSIRKNLNSLSQRLPVIGQKIKTTRVVHLRILNDKDHNWYWMTKYLLPTVQDLVEFHCKTDHPIDEDGTLTIRKPIERAAWQLDHEQLFMGKFLGKGAFGEVYDGIYKPGLFAPGSRCAIKTMQLNGAKPADNAEFLHEANVMLSLHHKYIIQLFGIAALKDPIMIVMEIAPGGSLLSKLREKPTMAQKTRARYSLEILHGMEYLERIEIIHRDLAARNILLDGADTVKISDFGLSVKGSVHQVQKMTKVPIRWLAPETMLRGLFSAKSDVWAFGVTVWEIYSGGRSPYEQIKALKAVKQGVLYENLRLQAPTGTPKHVAQLLEATFITEHEARPSFGQLKKCFNGRTFIKPTKNEQTAWWGFLRRNRNADSKRLKPVPSAATMKSTTAK</sequence>
<dbReference type="Gene3D" id="3.30.505.10">
    <property type="entry name" value="SH2 domain"/>
    <property type="match status" value="1"/>
</dbReference>